<gene>
    <name evidence="4" type="ORF">A2544_00190</name>
</gene>
<dbReference type="GO" id="GO:0003735">
    <property type="term" value="F:structural constituent of ribosome"/>
    <property type="evidence" value="ECO:0007669"/>
    <property type="project" value="InterPro"/>
</dbReference>
<dbReference type="PROSITE" id="PS01143">
    <property type="entry name" value="RIBOSOMAL_L31"/>
    <property type="match status" value="1"/>
</dbReference>
<dbReference type="GO" id="GO:1990904">
    <property type="term" value="C:ribonucleoprotein complex"/>
    <property type="evidence" value="ECO:0007669"/>
    <property type="project" value="UniProtKB-KW"/>
</dbReference>
<reference evidence="4 5" key="1">
    <citation type="journal article" date="2016" name="Nat. Commun.">
        <title>Thousands of microbial genomes shed light on interconnected biogeochemical processes in an aquifer system.</title>
        <authorList>
            <person name="Anantharaman K."/>
            <person name="Brown C.T."/>
            <person name="Hug L.A."/>
            <person name="Sharon I."/>
            <person name="Castelle C.J."/>
            <person name="Probst A.J."/>
            <person name="Thomas B.C."/>
            <person name="Singh A."/>
            <person name="Wilkins M.J."/>
            <person name="Karaoz U."/>
            <person name="Brodie E.L."/>
            <person name="Williams K.H."/>
            <person name="Hubbard S.S."/>
            <person name="Banfield J.F."/>
        </authorList>
    </citation>
    <scope>NUCLEOTIDE SEQUENCE [LARGE SCALE GENOMIC DNA]</scope>
</reference>
<evidence type="ECO:0000313" key="4">
    <source>
        <dbReference type="EMBL" id="OHB17930.1"/>
    </source>
</evidence>
<keyword evidence="2 3" id="KW-0687">Ribonucleoprotein</keyword>
<protein>
    <recommendedName>
        <fullName evidence="3">50S ribosomal protein L31</fullName>
    </recommendedName>
</protein>
<dbReference type="GO" id="GO:0006412">
    <property type="term" value="P:translation"/>
    <property type="evidence" value="ECO:0007669"/>
    <property type="project" value="InterPro"/>
</dbReference>
<dbReference type="Proteomes" id="UP000176868">
    <property type="component" value="Unassembled WGS sequence"/>
</dbReference>
<dbReference type="PANTHER" id="PTHR33280">
    <property type="entry name" value="50S RIBOSOMAL PROTEIN L31, CHLOROPLASTIC"/>
    <property type="match status" value="1"/>
</dbReference>
<dbReference type="PANTHER" id="PTHR33280:SF1">
    <property type="entry name" value="LARGE RIBOSOMAL SUBUNIT PROTEIN BL31C"/>
    <property type="match status" value="1"/>
</dbReference>
<comment type="caution">
    <text evidence="4">The sequence shown here is derived from an EMBL/GenBank/DDBJ whole genome shotgun (WGS) entry which is preliminary data.</text>
</comment>
<sequence>MKKEIHPKNYRPVLFIDNSDGTEFIIPSTVATKETAKAKSDKKEYPVFRVEISSATHPFYTGEIRTLDTAGRVERFKQKQSKAKK</sequence>
<evidence type="ECO:0000256" key="2">
    <source>
        <dbReference type="ARBA" id="ARBA00023274"/>
    </source>
</evidence>
<dbReference type="InterPro" id="IPR027493">
    <property type="entry name" value="Ribosomal_bL31_B"/>
</dbReference>
<dbReference type="NCBIfam" id="NF002462">
    <property type="entry name" value="PRK01678.1"/>
    <property type="match status" value="1"/>
</dbReference>
<dbReference type="Pfam" id="PF01197">
    <property type="entry name" value="Ribosomal_L31"/>
    <property type="match status" value="1"/>
</dbReference>
<dbReference type="InterPro" id="IPR034704">
    <property type="entry name" value="Ribosomal_bL28/bL31-like_sf"/>
</dbReference>
<dbReference type="InterPro" id="IPR002150">
    <property type="entry name" value="Ribosomal_bL31"/>
</dbReference>
<evidence type="ECO:0000313" key="5">
    <source>
        <dbReference type="Proteomes" id="UP000176868"/>
    </source>
</evidence>
<dbReference type="EMBL" id="MHWZ01000010">
    <property type="protein sequence ID" value="OHB17930.1"/>
    <property type="molecule type" value="Genomic_DNA"/>
</dbReference>
<dbReference type="AlphaFoldDB" id="A0A1G2V8K4"/>
<dbReference type="InterPro" id="IPR042105">
    <property type="entry name" value="Ribosomal_bL31_sf"/>
</dbReference>
<organism evidence="4 5">
    <name type="scientific">Candidatus Zambryskibacteria bacterium RIFOXYD2_FULL_43_10</name>
    <dbReference type="NCBI Taxonomy" id="1802782"/>
    <lineage>
        <taxon>Bacteria</taxon>
        <taxon>Candidatus Zambryskiibacteriota</taxon>
    </lineage>
</organism>
<evidence type="ECO:0000256" key="3">
    <source>
        <dbReference type="RuleBase" id="RU000564"/>
    </source>
</evidence>
<dbReference type="SUPFAM" id="SSF143800">
    <property type="entry name" value="L28p-like"/>
    <property type="match status" value="1"/>
</dbReference>
<dbReference type="GO" id="GO:0005840">
    <property type="term" value="C:ribosome"/>
    <property type="evidence" value="ECO:0007669"/>
    <property type="project" value="UniProtKB-KW"/>
</dbReference>
<evidence type="ECO:0000256" key="1">
    <source>
        <dbReference type="ARBA" id="ARBA00022980"/>
    </source>
</evidence>
<name>A0A1G2V8K4_9BACT</name>
<accession>A0A1G2V8K4</accession>
<proteinExistence type="inferred from homology"/>
<comment type="similarity">
    <text evidence="3">Belongs to the bacterial ribosomal protein bL31 family.</text>
</comment>
<dbReference type="NCBIfam" id="TIGR00105">
    <property type="entry name" value="L31"/>
    <property type="match status" value="1"/>
</dbReference>
<dbReference type="STRING" id="1802782.A2544_00190"/>
<keyword evidence="1 3" id="KW-0689">Ribosomal protein</keyword>
<dbReference type="Gene3D" id="4.10.830.30">
    <property type="entry name" value="Ribosomal protein L31"/>
    <property type="match status" value="1"/>
</dbReference>